<dbReference type="Pfam" id="PF10294">
    <property type="entry name" value="Methyltransf_16"/>
    <property type="match status" value="1"/>
</dbReference>
<evidence type="ECO:0000313" key="2">
    <source>
        <dbReference type="EMBL" id="PFH52611.1"/>
    </source>
</evidence>
<dbReference type="STRING" id="703135.A0A2A9NW98"/>
<reference evidence="2 3" key="1">
    <citation type="submission" date="2014-02" db="EMBL/GenBank/DDBJ databases">
        <title>Transposable element dynamics among asymbiotic and ectomycorrhizal Amanita fungi.</title>
        <authorList>
            <consortium name="DOE Joint Genome Institute"/>
            <person name="Hess J."/>
            <person name="Skrede I."/>
            <person name="Wolfe B."/>
            <person name="LaButti K."/>
            <person name="Ohm R.A."/>
            <person name="Grigoriev I.V."/>
            <person name="Pringle A."/>
        </authorList>
    </citation>
    <scope>NUCLEOTIDE SEQUENCE [LARGE SCALE GENOMIC DNA]</scope>
    <source>
        <strain evidence="2 3">SKay4041</strain>
    </source>
</reference>
<dbReference type="CDD" id="cd02440">
    <property type="entry name" value="AdoMet_MTases"/>
    <property type="match status" value="1"/>
</dbReference>
<keyword evidence="1" id="KW-0489">Methyltransferase</keyword>
<evidence type="ECO:0000256" key="1">
    <source>
        <dbReference type="HAMAP-Rule" id="MF_03198"/>
    </source>
</evidence>
<dbReference type="GO" id="GO:0016279">
    <property type="term" value="F:protein-lysine N-methyltransferase activity"/>
    <property type="evidence" value="ECO:0007669"/>
    <property type="project" value="UniProtKB-UniRule"/>
</dbReference>
<dbReference type="AlphaFoldDB" id="A0A2A9NW98"/>
<comment type="subcellular location">
    <subcellularLocation>
        <location evidence="1">Cytoplasm</location>
    </subcellularLocation>
</comment>
<gene>
    <name evidence="1" type="primary">EFM6</name>
    <name evidence="2" type="ORF">AMATHDRAFT_139772</name>
</gene>
<organism evidence="2 3">
    <name type="scientific">Amanita thiersii Skay4041</name>
    <dbReference type="NCBI Taxonomy" id="703135"/>
    <lineage>
        <taxon>Eukaryota</taxon>
        <taxon>Fungi</taxon>
        <taxon>Dikarya</taxon>
        <taxon>Basidiomycota</taxon>
        <taxon>Agaricomycotina</taxon>
        <taxon>Agaricomycetes</taxon>
        <taxon>Agaricomycetidae</taxon>
        <taxon>Agaricales</taxon>
        <taxon>Pluteineae</taxon>
        <taxon>Amanitaceae</taxon>
        <taxon>Amanita</taxon>
    </lineage>
</organism>
<feature type="binding site" evidence="1">
    <location>
        <begin position="93"/>
        <end position="95"/>
    </location>
    <ligand>
        <name>S-adenosyl-L-methionine</name>
        <dbReference type="ChEBI" id="CHEBI:59789"/>
    </ligand>
</feature>
<dbReference type="HAMAP" id="MF_03198">
    <property type="entry name" value="Methyltr_EFM6"/>
    <property type="match status" value="1"/>
</dbReference>
<dbReference type="InterPro" id="IPR019410">
    <property type="entry name" value="Methyltransf_16"/>
</dbReference>
<dbReference type="OrthoDB" id="407325at2759"/>
<keyword evidence="1" id="KW-0808">Transferase</keyword>
<evidence type="ECO:0000313" key="3">
    <source>
        <dbReference type="Proteomes" id="UP000242287"/>
    </source>
</evidence>
<comment type="function">
    <text evidence="1">S-adenosyl-L-methionine-dependent protein-lysine N-methyltransferase that methylates elongation factor 1-alpha.</text>
</comment>
<dbReference type="InterPro" id="IPR033684">
    <property type="entry name" value="EFM6"/>
</dbReference>
<protein>
    <recommendedName>
        <fullName evidence="1">Protein-lysine N-methyltransferase EFM6</fullName>
        <ecNumber evidence="1">2.1.1.-</ecNumber>
    </recommendedName>
    <alternativeName>
        <fullName evidence="1">Elongation factor methyltransferase 6</fullName>
    </alternativeName>
</protein>
<dbReference type="Gene3D" id="3.40.50.150">
    <property type="entry name" value="Vaccinia Virus protein VP39"/>
    <property type="match status" value="1"/>
</dbReference>
<keyword evidence="1" id="KW-0963">Cytoplasm</keyword>
<dbReference type="PANTHER" id="PTHR14614:SF132">
    <property type="entry name" value="PROTEIN-LYSINE METHYLTRANSFERASE C42C1.13"/>
    <property type="match status" value="1"/>
</dbReference>
<dbReference type="SUPFAM" id="SSF53335">
    <property type="entry name" value="S-adenosyl-L-methionine-dependent methyltransferases"/>
    <property type="match status" value="1"/>
</dbReference>
<keyword evidence="3" id="KW-1185">Reference proteome</keyword>
<sequence length="245" mass="27188">MHADLDHLGDANNAPQSDNFYSLLPKQSHSVKDEILQLTFNSSRPHDLVSISLYMDASPGCGGIAWPAGQILSSYIVKKAPEFFQAKIVLEIGSGTGLVGLVAGVLGAKVWITDQAPLLDIMRRNVAMNGLGPCVTVAELNWGTDIPPDIPRPDIILAADCVYFEPAFPLLVQTLVKLANPKTEILFCYKKRRKADKRFFSQLKKHFTWAEVTDDPDRAIYNREAISLLRLCKIDRGQNQVNQNK</sequence>
<dbReference type="InterPro" id="IPR029063">
    <property type="entry name" value="SAM-dependent_MTases_sf"/>
</dbReference>
<dbReference type="Proteomes" id="UP000242287">
    <property type="component" value="Unassembled WGS sequence"/>
</dbReference>
<dbReference type="GO" id="GO:0032259">
    <property type="term" value="P:methylation"/>
    <property type="evidence" value="ECO:0007669"/>
    <property type="project" value="UniProtKB-KW"/>
</dbReference>
<keyword evidence="1" id="KW-0949">S-adenosyl-L-methionine</keyword>
<dbReference type="EMBL" id="KZ301978">
    <property type="protein sequence ID" value="PFH52611.1"/>
    <property type="molecule type" value="Genomic_DNA"/>
</dbReference>
<feature type="binding site" evidence="1">
    <location>
        <position position="142"/>
    </location>
    <ligand>
        <name>S-adenosyl-L-methionine</name>
        <dbReference type="ChEBI" id="CHEBI:59789"/>
    </ligand>
</feature>
<accession>A0A2A9NW98</accession>
<name>A0A2A9NW98_9AGAR</name>
<feature type="binding site" evidence="1">
    <location>
        <position position="159"/>
    </location>
    <ligand>
        <name>S-adenosyl-L-methionine</name>
        <dbReference type="ChEBI" id="CHEBI:59789"/>
    </ligand>
</feature>
<dbReference type="PANTHER" id="PTHR14614">
    <property type="entry name" value="HEPATOCELLULAR CARCINOMA-ASSOCIATED ANTIGEN"/>
    <property type="match status" value="1"/>
</dbReference>
<dbReference type="GO" id="GO:0005737">
    <property type="term" value="C:cytoplasm"/>
    <property type="evidence" value="ECO:0007669"/>
    <property type="project" value="UniProtKB-SubCell"/>
</dbReference>
<proteinExistence type="inferred from homology"/>
<dbReference type="EC" id="2.1.1.-" evidence="1"/>
<feature type="binding site" evidence="1">
    <location>
        <position position="66"/>
    </location>
    <ligand>
        <name>S-adenosyl-L-methionine</name>
        <dbReference type="ChEBI" id="CHEBI:59789"/>
    </ligand>
</feature>
<comment type="similarity">
    <text evidence="1">Belongs to the class I-like SAM-binding methyltransferase superfamily. METTL21 family. EFM6 subfamily.</text>
</comment>
<feature type="binding site" evidence="1">
    <location>
        <position position="114"/>
    </location>
    <ligand>
        <name>S-adenosyl-L-methionine</name>
        <dbReference type="ChEBI" id="CHEBI:59789"/>
    </ligand>
</feature>